<dbReference type="Pfam" id="PF03652">
    <property type="entry name" value="RuvX"/>
    <property type="match status" value="1"/>
</dbReference>
<dbReference type="SUPFAM" id="SSF53098">
    <property type="entry name" value="Ribonuclease H-like"/>
    <property type="match status" value="1"/>
</dbReference>
<dbReference type="InterPro" id="IPR037027">
    <property type="entry name" value="YqgF/RNaseH-like_dom_sf"/>
</dbReference>
<comment type="similarity">
    <text evidence="5">Belongs to the YqgF HJR family.</text>
</comment>
<comment type="function">
    <text evidence="5">Could be a nuclease involved in processing of the 5'-end of pre-16S rRNA.</text>
</comment>
<dbReference type="CDD" id="cd16964">
    <property type="entry name" value="YqgF"/>
    <property type="match status" value="1"/>
</dbReference>
<evidence type="ECO:0000256" key="5">
    <source>
        <dbReference type="HAMAP-Rule" id="MF_00651"/>
    </source>
</evidence>
<protein>
    <recommendedName>
        <fullName evidence="5">Putative pre-16S rRNA nuclease</fullName>
        <ecNumber evidence="5">3.1.-.-</ecNumber>
    </recommendedName>
</protein>
<gene>
    <name evidence="7" type="primary">ruvX</name>
    <name evidence="7" type="ORF">GCM10023331_22060</name>
</gene>
<dbReference type="Gene3D" id="3.30.420.140">
    <property type="entry name" value="YqgF/RNase H-like domain"/>
    <property type="match status" value="1"/>
</dbReference>
<dbReference type="SMART" id="SM00732">
    <property type="entry name" value="YqgFc"/>
    <property type="match status" value="1"/>
</dbReference>
<keyword evidence="8" id="KW-1185">Reference proteome</keyword>
<dbReference type="InterPro" id="IPR012337">
    <property type="entry name" value="RNaseH-like_sf"/>
</dbReference>
<dbReference type="InterPro" id="IPR006641">
    <property type="entry name" value="YqgF/RNaseH-like_dom"/>
</dbReference>
<evidence type="ECO:0000256" key="3">
    <source>
        <dbReference type="ARBA" id="ARBA00022722"/>
    </source>
</evidence>
<evidence type="ECO:0000313" key="8">
    <source>
        <dbReference type="Proteomes" id="UP001500298"/>
    </source>
</evidence>
<reference evidence="8" key="1">
    <citation type="journal article" date="2019" name="Int. J. Syst. Evol. Microbiol.">
        <title>The Global Catalogue of Microorganisms (GCM) 10K type strain sequencing project: providing services to taxonomists for standard genome sequencing and annotation.</title>
        <authorList>
            <consortium name="The Broad Institute Genomics Platform"/>
            <consortium name="The Broad Institute Genome Sequencing Center for Infectious Disease"/>
            <person name="Wu L."/>
            <person name="Ma J."/>
        </authorList>
    </citation>
    <scope>NUCLEOTIDE SEQUENCE [LARGE SCALE GENOMIC DNA]</scope>
    <source>
        <strain evidence="8">JCM 18326</strain>
    </source>
</reference>
<proteinExistence type="inferred from homology"/>
<dbReference type="Proteomes" id="UP001500298">
    <property type="component" value="Unassembled WGS sequence"/>
</dbReference>
<dbReference type="PANTHER" id="PTHR33317:SF4">
    <property type="entry name" value="POLYNUCLEOTIDYL TRANSFERASE, RIBONUCLEASE H-LIKE SUPERFAMILY PROTEIN"/>
    <property type="match status" value="1"/>
</dbReference>
<evidence type="ECO:0000313" key="7">
    <source>
        <dbReference type="EMBL" id="GAA4836462.1"/>
    </source>
</evidence>
<dbReference type="PANTHER" id="PTHR33317">
    <property type="entry name" value="POLYNUCLEOTIDYL TRANSFERASE, RIBONUCLEASE H-LIKE SUPERFAMILY PROTEIN"/>
    <property type="match status" value="1"/>
</dbReference>
<dbReference type="EMBL" id="BAABJX010000033">
    <property type="protein sequence ID" value="GAA4836462.1"/>
    <property type="molecule type" value="Genomic_DNA"/>
</dbReference>
<evidence type="ECO:0000259" key="6">
    <source>
        <dbReference type="SMART" id="SM00732"/>
    </source>
</evidence>
<dbReference type="NCBIfam" id="TIGR00250">
    <property type="entry name" value="RNAse_H_YqgF"/>
    <property type="match status" value="1"/>
</dbReference>
<name>A0ABP9DBQ4_9BACT</name>
<comment type="subcellular location">
    <subcellularLocation>
        <location evidence="5">Cytoplasm</location>
    </subcellularLocation>
</comment>
<comment type="caution">
    <text evidence="7">The sequence shown here is derived from an EMBL/GenBank/DDBJ whole genome shotgun (WGS) entry which is preliminary data.</text>
</comment>
<evidence type="ECO:0000256" key="4">
    <source>
        <dbReference type="ARBA" id="ARBA00022801"/>
    </source>
</evidence>
<keyword evidence="1 5" id="KW-0963">Cytoplasm</keyword>
<dbReference type="RefSeq" id="WP_345371756.1">
    <property type="nucleotide sequence ID" value="NZ_BAABJX010000033.1"/>
</dbReference>
<feature type="domain" description="YqgF/RNase H-like" evidence="6">
    <location>
        <begin position="2"/>
        <end position="100"/>
    </location>
</feature>
<organism evidence="7 8">
    <name type="scientific">Algivirga pacifica</name>
    <dbReference type="NCBI Taxonomy" id="1162670"/>
    <lineage>
        <taxon>Bacteria</taxon>
        <taxon>Pseudomonadati</taxon>
        <taxon>Bacteroidota</taxon>
        <taxon>Cytophagia</taxon>
        <taxon>Cytophagales</taxon>
        <taxon>Flammeovirgaceae</taxon>
        <taxon>Algivirga</taxon>
    </lineage>
</organism>
<keyword evidence="4 5" id="KW-0378">Hydrolase</keyword>
<keyword evidence="2 5" id="KW-0690">Ribosome biogenesis</keyword>
<keyword evidence="3 5" id="KW-0540">Nuclease</keyword>
<evidence type="ECO:0000256" key="2">
    <source>
        <dbReference type="ARBA" id="ARBA00022517"/>
    </source>
</evidence>
<dbReference type="HAMAP" id="MF_00651">
    <property type="entry name" value="Nuclease_YqgF"/>
    <property type="match status" value="1"/>
</dbReference>
<evidence type="ECO:0000256" key="1">
    <source>
        <dbReference type="ARBA" id="ARBA00022490"/>
    </source>
</evidence>
<sequence length="141" mass="15811">MARVVGIDFGLKRTGLAVTDPLQIIASSLETVPSKELIPYLKRYAAKEEIEAFALGFPRNLNMEDTHTTQPVRKLEAKLKKHFPDTPIHLIDERFTSKMALDAMIAGGMKKKDRRQKGNVDKVSAVIILQSYLDSKNNGFL</sequence>
<dbReference type="EC" id="3.1.-.-" evidence="5"/>
<accession>A0ABP9DBQ4</accession>
<dbReference type="InterPro" id="IPR005227">
    <property type="entry name" value="YqgF"/>
</dbReference>